<dbReference type="EMBL" id="AMQM01003397">
    <property type="status" value="NOT_ANNOTATED_CDS"/>
    <property type="molecule type" value="Genomic_DNA"/>
</dbReference>
<sequence length="348" mass="40679">MEKTDDSGTVVVEIVVKSVNIIQKHYRDDIVKAEVIIQAKWKEKSSLQSGEPNWNPHVQILNSFGRVWVASMGTSKRDVKYMAINDINNDDNNNNNDNNDYDSFNDSDNNDNDNNSGERYIYERKKFRGNFAQKTNWSKFPFDSQVIVFSFGAYEKSLPVYMKVKDNVIHFSRAITSSLESNEYRIGNMKYHSITTWRKQQIDLSMVIFRLQFTICCFSMMPYAMHSSYSDYRLLTEHLLVMLQFVAEIKYKSIRPRGLGFSILDKYHTFTWIFIFFNLIVCNTILLNLNEVDVSFLNWFFKNDFLIAATIMAIFISCNLCFLVFVIYSIGMLASNKDQDLESYLKTK</sequence>
<dbReference type="Proteomes" id="UP000015101">
    <property type="component" value="Unassembled WGS sequence"/>
</dbReference>
<dbReference type="CTD" id="20202974"/>
<feature type="transmembrane region" description="Helical" evidence="2">
    <location>
        <begin position="270"/>
        <end position="289"/>
    </location>
</feature>
<dbReference type="RefSeq" id="XP_009013874.1">
    <property type="nucleotide sequence ID" value="XM_009015626.1"/>
</dbReference>
<reference evidence="3 5" key="2">
    <citation type="journal article" date="2013" name="Nature">
        <title>Insights into bilaterian evolution from three spiralian genomes.</title>
        <authorList>
            <person name="Simakov O."/>
            <person name="Marletaz F."/>
            <person name="Cho S.J."/>
            <person name="Edsinger-Gonzales E."/>
            <person name="Havlak P."/>
            <person name="Hellsten U."/>
            <person name="Kuo D.H."/>
            <person name="Larsson T."/>
            <person name="Lv J."/>
            <person name="Arendt D."/>
            <person name="Savage R."/>
            <person name="Osoegawa K."/>
            <person name="de Jong P."/>
            <person name="Grimwood J."/>
            <person name="Chapman J.A."/>
            <person name="Shapiro H."/>
            <person name="Aerts A."/>
            <person name="Otillar R.P."/>
            <person name="Terry A.Y."/>
            <person name="Boore J.L."/>
            <person name="Grigoriev I.V."/>
            <person name="Lindberg D.R."/>
            <person name="Seaver E.C."/>
            <person name="Weisblat D.A."/>
            <person name="Putnam N.H."/>
            <person name="Rokhsar D.S."/>
        </authorList>
    </citation>
    <scope>NUCLEOTIDE SEQUENCE</scope>
</reference>
<evidence type="ECO:0000313" key="3">
    <source>
        <dbReference type="EMBL" id="ESO08085.1"/>
    </source>
</evidence>
<keyword evidence="2" id="KW-0812">Transmembrane</keyword>
<keyword evidence="2" id="KW-0472">Membrane</keyword>
<dbReference type="EnsemblMetazoa" id="HelroT169815">
    <property type="protein sequence ID" value="HelroP169815"/>
    <property type="gene ID" value="HelroG169815"/>
</dbReference>
<evidence type="ECO:0000256" key="1">
    <source>
        <dbReference type="SAM" id="MobiDB-lite"/>
    </source>
</evidence>
<dbReference type="AlphaFoldDB" id="T1F2C4"/>
<keyword evidence="2" id="KW-1133">Transmembrane helix</keyword>
<organism evidence="4 5">
    <name type="scientific">Helobdella robusta</name>
    <name type="common">Californian leech</name>
    <dbReference type="NCBI Taxonomy" id="6412"/>
    <lineage>
        <taxon>Eukaryota</taxon>
        <taxon>Metazoa</taxon>
        <taxon>Spiralia</taxon>
        <taxon>Lophotrochozoa</taxon>
        <taxon>Annelida</taxon>
        <taxon>Clitellata</taxon>
        <taxon>Hirudinea</taxon>
        <taxon>Rhynchobdellida</taxon>
        <taxon>Glossiphoniidae</taxon>
        <taxon>Helobdella</taxon>
    </lineage>
</organism>
<dbReference type="HOGENOM" id="CLU_797599_0_0_1"/>
<accession>T1F2C4</accession>
<name>T1F2C4_HELRO</name>
<evidence type="ECO:0000313" key="5">
    <source>
        <dbReference type="Proteomes" id="UP000015101"/>
    </source>
</evidence>
<evidence type="ECO:0000256" key="2">
    <source>
        <dbReference type="SAM" id="Phobius"/>
    </source>
</evidence>
<proteinExistence type="predicted"/>
<feature type="transmembrane region" description="Helical" evidence="2">
    <location>
        <begin position="207"/>
        <end position="226"/>
    </location>
</feature>
<feature type="compositionally biased region" description="Low complexity" evidence="1">
    <location>
        <begin position="87"/>
        <end position="98"/>
    </location>
</feature>
<evidence type="ECO:0008006" key="6">
    <source>
        <dbReference type="Google" id="ProtNLM"/>
    </source>
</evidence>
<gene>
    <name evidence="4" type="primary">20202974</name>
    <name evidence="3" type="ORF">HELRODRAFT_169815</name>
</gene>
<reference evidence="5" key="1">
    <citation type="submission" date="2012-12" db="EMBL/GenBank/DDBJ databases">
        <authorList>
            <person name="Hellsten U."/>
            <person name="Grimwood J."/>
            <person name="Chapman J.A."/>
            <person name="Shapiro H."/>
            <person name="Aerts A."/>
            <person name="Otillar R.P."/>
            <person name="Terry A.Y."/>
            <person name="Boore J.L."/>
            <person name="Simakov O."/>
            <person name="Marletaz F."/>
            <person name="Cho S.-J."/>
            <person name="Edsinger-Gonzales E."/>
            <person name="Havlak P."/>
            <person name="Kuo D.-H."/>
            <person name="Larsson T."/>
            <person name="Lv J."/>
            <person name="Arendt D."/>
            <person name="Savage R."/>
            <person name="Osoegawa K."/>
            <person name="de Jong P."/>
            <person name="Lindberg D.R."/>
            <person name="Seaver E.C."/>
            <person name="Weisblat D.A."/>
            <person name="Putnam N.H."/>
            <person name="Grigoriev I.V."/>
            <person name="Rokhsar D.S."/>
        </authorList>
    </citation>
    <scope>NUCLEOTIDE SEQUENCE</scope>
</reference>
<keyword evidence="5" id="KW-1185">Reference proteome</keyword>
<protein>
    <recommendedName>
        <fullName evidence="6">Neurotransmitter-gated ion-channel ligand-binding domain-containing protein</fullName>
    </recommendedName>
</protein>
<dbReference type="KEGG" id="hro:HELRODRAFT_169815"/>
<feature type="transmembrane region" description="Helical" evidence="2">
    <location>
        <begin position="305"/>
        <end position="328"/>
    </location>
</feature>
<dbReference type="GeneID" id="20202974"/>
<evidence type="ECO:0000313" key="4">
    <source>
        <dbReference type="EnsemblMetazoa" id="HelroP169815"/>
    </source>
</evidence>
<feature type="region of interest" description="Disordered" evidence="1">
    <location>
        <begin position="87"/>
        <end position="117"/>
    </location>
</feature>
<dbReference type="InParanoid" id="T1F2C4"/>
<reference evidence="4" key="3">
    <citation type="submission" date="2015-06" db="UniProtKB">
        <authorList>
            <consortium name="EnsemblMetazoa"/>
        </authorList>
    </citation>
    <scope>IDENTIFICATION</scope>
</reference>
<dbReference type="EMBL" id="KB096134">
    <property type="protein sequence ID" value="ESO08085.1"/>
    <property type="molecule type" value="Genomic_DNA"/>
</dbReference>
<feature type="compositionally biased region" description="Acidic residues" evidence="1">
    <location>
        <begin position="99"/>
        <end position="111"/>
    </location>
</feature>